<evidence type="ECO:0000313" key="1">
    <source>
        <dbReference type="EMBL" id="EEF29901.1"/>
    </source>
</evidence>
<proteinExistence type="predicted"/>
<dbReference type="Proteomes" id="UP000008311">
    <property type="component" value="Unassembled WGS sequence"/>
</dbReference>
<dbReference type="InParanoid" id="B9T2K8"/>
<evidence type="ECO:0000313" key="2">
    <source>
        <dbReference type="Proteomes" id="UP000008311"/>
    </source>
</evidence>
<sequence length="158" mass="17954">MNMAVSYSPCSLLSSNDNQQEKNMEMGRNLRIKAECGNLPMRAWRSMKMAASRFLRRKQKLVVGLARRVMISATVQIKRKVSGRGSSGKSSVLLNYDINSYSKNFDDGRWQQEEGLSITGLDLLSIDMPKPAAWLCSCLSLKNQMSLLHSFLFQNYDY</sequence>
<protein>
    <submittedName>
        <fullName evidence="1">Uncharacterized protein</fullName>
    </submittedName>
</protein>
<dbReference type="AlphaFoldDB" id="B9T2K8"/>
<name>B9T2K8_RICCO</name>
<accession>B9T2K8</accession>
<reference evidence="2" key="1">
    <citation type="journal article" date="2010" name="Nat. Biotechnol.">
        <title>Draft genome sequence of the oilseed species Ricinus communis.</title>
        <authorList>
            <person name="Chan A.P."/>
            <person name="Crabtree J."/>
            <person name="Zhao Q."/>
            <person name="Lorenzi H."/>
            <person name="Orvis J."/>
            <person name="Puiu D."/>
            <person name="Melake-Berhan A."/>
            <person name="Jones K.M."/>
            <person name="Redman J."/>
            <person name="Chen G."/>
            <person name="Cahoon E.B."/>
            <person name="Gedil M."/>
            <person name="Stanke M."/>
            <person name="Haas B.J."/>
            <person name="Wortman J.R."/>
            <person name="Fraser-Liggett C.M."/>
            <person name="Ravel J."/>
            <person name="Rabinowicz P.D."/>
        </authorList>
    </citation>
    <scope>NUCLEOTIDE SEQUENCE [LARGE SCALE GENOMIC DNA]</scope>
    <source>
        <strain evidence="2">cv. Hale</strain>
    </source>
</reference>
<dbReference type="EMBL" id="EQ974385">
    <property type="protein sequence ID" value="EEF29901.1"/>
    <property type="molecule type" value="Genomic_DNA"/>
</dbReference>
<keyword evidence="2" id="KW-1185">Reference proteome</keyword>
<gene>
    <name evidence="1" type="ORF">RCOM_0280600</name>
</gene>
<organism evidence="1 2">
    <name type="scientific">Ricinus communis</name>
    <name type="common">Castor bean</name>
    <dbReference type="NCBI Taxonomy" id="3988"/>
    <lineage>
        <taxon>Eukaryota</taxon>
        <taxon>Viridiplantae</taxon>
        <taxon>Streptophyta</taxon>
        <taxon>Embryophyta</taxon>
        <taxon>Tracheophyta</taxon>
        <taxon>Spermatophyta</taxon>
        <taxon>Magnoliopsida</taxon>
        <taxon>eudicotyledons</taxon>
        <taxon>Gunneridae</taxon>
        <taxon>Pentapetalae</taxon>
        <taxon>rosids</taxon>
        <taxon>fabids</taxon>
        <taxon>Malpighiales</taxon>
        <taxon>Euphorbiaceae</taxon>
        <taxon>Acalyphoideae</taxon>
        <taxon>Acalypheae</taxon>
        <taxon>Ricinus</taxon>
    </lineage>
</organism>